<organism evidence="3 4">
    <name type="scientific">Mycolicibacterium parafortuitum</name>
    <name type="common">Mycobacterium parafortuitum</name>
    <dbReference type="NCBI Taxonomy" id="39692"/>
    <lineage>
        <taxon>Bacteria</taxon>
        <taxon>Bacillati</taxon>
        <taxon>Actinomycetota</taxon>
        <taxon>Actinomycetes</taxon>
        <taxon>Mycobacteriales</taxon>
        <taxon>Mycobacteriaceae</taxon>
        <taxon>Mycolicibacterium</taxon>
    </lineage>
</organism>
<reference evidence="3 4" key="1">
    <citation type="journal article" date="2019" name="Emerg. Microbes Infect.">
        <title>Comprehensive subspecies identification of 175 nontuberculous mycobacteria species based on 7547 genomic profiles.</title>
        <authorList>
            <person name="Matsumoto Y."/>
            <person name="Kinjo T."/>
            <person name="Motooka D."/>
            <person name="Nabeya D."/>
            <person name="Jung N."/>
            <person name="Uechi K."/>
            <person name="Horii T."/>
            <person name="Iida T."/>
            <person name="Fujita J."/>
            <person name="Nakamura S."/>
        </authorList>
    </citation>
    <scope>NUCLEOTIDE SEQUENCE [LARGE SCALE GENOMIC DNA]</scope>
    <source>
        <strain evidence="3 4">JCM 6367</strain>
    </source>
</reference>
<dbReference type="EMBL" id="AP022598">
    <property type="protein sequence ID" value="BBY74416.1"/>
    <property type="molecule type" value="Genomic_DNA"/>
</dbReference>
<evidence type="ECO:0000313" key="4">
    <source>
        <dbReference type="Proteomes" id="UP000466554"/>
    </source>
</evidence>
<feature type="region of interest" description="Disordered" evidence="1">
    <location>
        <begin position="15"/>
        <end position="46"/>
    </location>
</feature>
<name>A0A7I7U206_MYCPF</name>
<evidence type="ECO:0000259" key="2">
    <source>
        <dbReference type="PROSITE" id="PS51674"/>
    </source>
</evidence>
<dbReference type="AlphaFoldDB" id="A0A7I7U206"/>
<evidence type="ECO:0000313" key="3">
    <source>
        <dbReference type="EMBL" id="BBY74416.1"/>
    </source>
</evidence>
<accession>A0A7I7U206</accession>
<dbReference type="Proteomes" id="UP000466554">
    <property type="component" value="Chromosome"/>
</dbReference>
<feature type="compositionally biased region" description="Basic and acidic residues" evidence="1">
    <location>
        <begin position="20"/>
        <end position="33"/>
    </location>
</feature>
<sequence length="123" mass="13949">MQRYGLAVTLFDIAAETAGPDEKERPMNAKSWDETPIGECTRDPERWTTTADDDAKKICRSCPRRWLCAREAYESPRAEGLWAGIYVPESGRGRTFALRQLKSLAEQNGYPVGTRRVYYADIA</sequence>
<evidence type="ECO:0000256" key="1">
    <source>
        <dbReference type="SAM" id="MobiDB-lite"/>
    </source>
</evidence>
<dbReference type="Pfam" id="PF02467">
    <property type="entry name" value="Whib"/>
    <property type="match status" value="1"/>
</dbReference>
<feature type="domain" description="4Fe-4S Wbl-type" evidence="2">
    <location>
        <begin position="39"/>
        <end position="92"/>
    </location>
</feature>
<dbReference type="PROSITE" id="PS51674">
    <property type="entry name" value="4FE4S_WBL"/>
    <property type="match status" value="1"/>
</dbReference>
<gene>
    <name evidence="3" type="ORF">MPRF_13150</name>
</gene>
<proteinExistence type="predicted"/>
<protein>
    <submittedName>
        <fullName evidence="3">WhiB family transcriptional regulator</fullName>
    </submittedName>
</protein>
<dbReference type="InterPro" id="IPR034768">
    <property type="entry name" value="4FE4S_WBL"/>
</dbReference>